<evidence type="ECO:0000256" key="6">
    <source>
        <dbReference type="ARBA" id="ARBA00022771"/>
    </source>
</evidence>
<sequence length="380" mass="42029">MSNASTTATGSSASSQYKCKICDIAFGDNALQRAHAKSEWHIYNLKRSLTSLPAISFQIYNARVASNQETTATDDSENAAYHQSCAACQKHYYTPKSYTNHLKSASHVQAVAKLETQAESSEATGLETIASQTDSLGTFACLFCPRPFSSLDLSLTHMEKSHGFAIPQQEFLFDLPSFIDYLATLITTFQECLYCGQSRDSVSAIKQHMNDQGHCSLAPDAAESSEFEDFYDIPEVASDEEDSEGGKPSVNITILPLQSDARKLRLPSGRTLGHRSGARYFRQSHSAAKTSPQETLTADANEASRSKPSDRREIMSRKRSENANRGIIGISDLEKRAVRTLEKKMMKVEVRARNQYQARVERAANKQKFFKPDVPGPLNG</sequence>
<protein>
    <recommendedName>
        <fullName evidence="10">C2H2-type domain-containing protein</fullName>
    </recommendedName>
</protein>
<evidence type="ECO:0000256" key="9">
    <source>
        <dbReference type="SAM" id="MobiDB-lite"/>
    </source>
</evidence>
<dbReference type="SUPFAM" id="SSF57667">
    <property type="entry name" value="beta-beta-alpha zinc fingers"/>
    <property type="match status" value="2"/>
</dbReference>
<dbReference type="InterPro" id="IPR040025">
    <property type="entry name" value="Znf622/Rei1/Reh1"/>
</dbReference>
<dbReference type="SMART" id="SM00355">
    <property type="entry name" value="ZnF_C2H2"/>
    <property type="match status" value="4"/>
</dbReference>
<proteinExistence type="inferred from homology"/>
<feature type="domain" description="C2H2-type" evidence="10">
    <location>
        <begin position="85"/>
        <end position="107"/>
    </location>
</feature>
<dbReference type="Pfam" id="PF12756">
    <property type="entry name" value="zf-C2H2_2"/>
    <property type="match status" value="1"/>
</dbReference>
<evidence type="ECO:0000256" key="4">
    <source>
        <dbReference type="ARBA" id="ARBA00022723"/>
    </source>
</evidence>
<dbReference type="Gene3D" id="3.30.160.60">
    <property type="entry name" value="Classic Zinc Finger"/>
    <property type="match status" value="1"/>
</dbReference>
<evidence type="ECO:0000256" key="7">
    <source>
        <dbReference type="ARBA" id="ARBA00022833"/>
    </source>
</evidence>
<evidence type="ECO:0000313" key="12">
    <source>
        <dbReference type="Proteomes" id="UP000178129"/>
    </source>
</evidence>
<name>A0A1E1JY78_9HELO</name>
<evidence type="ECO:0000256" key="8">
    <source>
        <dbReference type="ARBA" id="ARBA00034126"/>
    </source>
</evidence>
<feature type="compositionally biased region" description="Polar residues" evidence="9">
    <location>
        <begin position="283"/>
        <end position="298"/>
    </location>
</feature>
<keyword evidence="12" id="KW-1185">Reference proteome</keyword>
<feature type="domain" description="C2H2-type" evidence="10">
    <location>
        <begin position="141"/>
        <end position="162"/>
    </location>
</feature>
<evidence type="ECO:0000256" key="2">
    <source>
        <dbReference type="ARBA" id="ARBA00022490"/>
    </source>
</evidence>
<keyword evidence="6" id="KW-0863">Zinc-finger</keyword>
<keyword evidence="4" id="KW-0479">Metal-binding</keyword>
<dbReference type="InterPro" id="IPR036236">
    <property type="entry name" value="Znf_C2H2_sf"/>
</dbReference>
<dbReference type="PANTHER" id="PTHR13182">
    <property type="entry name" value="ZINC FINGER PROTEIN 622"/>
    <property type="match status" value="1"/>
</dbReference>
<dbReference type="PROSITE" id="PS00028">
    <property type="entry name" value="ZINC_FINGER_C2H2_1"/>
    <property type="match status" value="3"/>
</dbReference>
<dbReference type="InterPro" id="IPR041661">
    <property type="entry name" value="ZN622/Rei1/Reh1_Znf-C2H2"/>
</dbReference>
<dbReference type="STRING" id="914237.A0A1E1JY78"/>
<keyword evidence="3" id="KW-0690">Ribosome biogenesis</keyword>
<dbReference type="GO" id="GO:0008270">
    <property type="term" value="F:zinc ion binding"/>
    <property type="evidence" value="ECO:0007669"/>
    <property type="project" value="UniProtKB-KW"/>
</dbReference>
<dbReference type="EMBL" id="FJUW01000004">
    <property type="protein sequence ID" value="CZS90600.1"/>
    <property type="molecule type" value="Genomic_DNA"/>
</dbReference>
<keyword evidence="5" id="KW-0677">Repeat</keyword>
<comment type="similarity">
    <text evidence="8">Belongs to the REI1 family.</text>
</comment>
<feature type="domain" description="C2H2-type" evidence="10">
    <location>
        <begin position="19"/>
        <end position="41"/>
    </location>
</feature>
<dbReference type="GO" id="GO:0030687">
    <property type="term" value="C:preribosome, large subunit precursor"/>
    <property type="evidence" value="ECO:0007669"/>
    <property type="project" value="TreeGrafter"/>
</dbReference>
<evidence type="ECO:0000256" key="5">
    <source>
        <dbReference type="ARBA" id="ARBA00022737"/>
    </source>
</evidence>
<dbReference type="GO" id="GO:0042273">
    <property type="term" value="P:ribosomal large subunit biogenesis"/>
    <property type="evidence" value="ECO:0007669"/>
    <property type="project" value="TreeGrafter"/>
</dbReference>
<dbReference type="GO" id="GO:0003676">
    <property type="term" value="F:nucleic acid binding"/>
    <property type="evidence" value="ECO:0007669"/>
    <property type="project" value="InterPro"/>
</dbReference>
<dbReference type="InterPro" id="IPR013087">
    <property type="entry name" value="Znf_C2H2_type"/>
</dbReference>
<comment type="caution">
    <text evidence="11">The sequence shown here is derived from an EMBL/GenBank/DDBJ whole genome shotgun (WGS) entry which is preliminary data.</text>
</comment>
<feature type="region of interest" description="Disordered" evidence="9">
    <location>
        <begin position="282"/>
        <end position="320"/>
    </location>
</feature>
<keyword evidence="7" id="KW-0862">Zinc</keyword>
<dbReference type="SMART" id="SM00451">
    <property type="entry name" value="ZnF_U1"/>
    <property type="match status" value="2"/>
</dbReference>
<dbReference type="InterPro" id="IPR003604">
    <property type="entry name" value="Matrin/U1-like-C_Znf_C2H2"/>
</dbReference>
<keyword evidence="2" id="KW-0963">Cytoplasm</keyword>
<feature type="compositionally biased region" description="Basic and acidic residues" evidence="9">
    <location>
        <begin position="302"/>
        <end position="320"/>
    </location>
</feature>
<dbReference type="AlphaFoldDB" id="A0A1E1JY78"/>
<evidence type="ECO:0000256" key="1">
    <source>
        <dbReference type="ARBA" id="ARBA00004496"/>
    </source>
</evidence>
<dbReference type="GO" id="GO:0005737">
    <property type="term" value="C:cytoplasm"/>
    <property type="evidence" value="ECO:0007669"/>
    <property type="project" value="UniProtKB-SubCell"/>
</dbReference>
<gene>
    <name evidence="11" type="ORF">RCO7_06838</name>
</gene>
<organism evidence="11 12">
    <name type="scientific">Rhynchosporium graminicola</name>
    <dbReference type="NCBI Taxonomy" id="2792576"/>
    <lineage>
        <taxon>Eukaryota</taxon>
        <taxon>Fungi</taxon>
        <taxon>Dikarya</taxon>
        <taxon>Ascomycota</taxon>
        <taxon>Pezizomycotina</taxon>
        <taxon>Leotiomycetes</taxon>
        <taxon>Helotiales</taxon>
        <taxon>Ploettnerulaceae</taxon>
        <taxon>Rhynchosporium</taxon>
    </lineage>
</organism>
<evidence type="ECO:0000256" key="3">
    <source>
        <dbReference type="ARBA" id="ARBA00022517"/>
    </source>
</evidence>
<comment type="subcellular location">
    <subcellularLocation>
        <location evidence="1">Cytoplasm</location>
    </subcellularLocation>
</comment>
<dbReference type="PANTHER" id="PTHR13182:SF8">
    <property type="entry name" value="CYTOPLASMIC 60S SUBUNIT BIOGENESIS FACTOR ZNF622"/>
    <property type="match status" value="1"/>
</dbReference>
<evidence type="ECO:0000313" key="11">
    <source>
        <dbReference type="EMBL" id="CZS90600.1"/>
    </source>
</evidence>
<accession>A0A1E1JY78</accession>
<dbReference type="InParanoid" id="A0A1E1JY78"/>
<dbReference type="Proteomes" id="UP000178129">
    <property type="component" value="Unassembled WGS sequence"/>
</dbReference>
<reference evidence="12" key="1">
    <citation type="submission" date="2016-03" db="EMBL/GenBank/DDBJ databases">
        <authorList>
            <person name="Ploux O."/>
        </authorList>
    </citation>
    <scope>NUCLEOTIDE SEQUENCE [LARGE SCALE GENOMIC DNA]</scope>
    <source>
        <strain evidence="12">UK7</strain>
    </source>
</reference>
<evidence type="ECO:0000259" key="10">
    <source>
        <dbReference type="PROSITE" id="PS00028"/>
    </source>
</evidence>